<dbReference type="Pfam" id="PF00528">
    <property type="entry name" value="BPD_transp_1"/>
    <property type="match status" value="1"/>
</dbReference>
<dbReference type="Proteomes" id="UP001235712">
    <property type="component" value="Unassembled WGS sequence"/>
</dbReference>
<evidence type="ECO:0000313" key="10">
    <source>
        <dbReference type="Proteomes" id="UP001235712"/>
    </source>
</evidence>
<dbReference type="InterPro" id="IPR045621">
    <property type="entry name" value="BPD_transp_1_N"/>
</dbReference>
<feature type="transmembrane region" description="Helical" evidence="7">
    <location>
        <begin position="231"/>
        <end position="257"/>
    </location>
</feature>
<gene>
    <name evidence="9" type="ORF">J2S57_005283</name>
</gene>
<dbReference type="SUPFAM" id="SSF161098">
    <property type="entry name" value="MetI-like"/>
    <property type="match status" value="1"/>
</dbReference>
<evidence type="ECO:0000259" key="8">
    <source>
        <dbReference type="PROSITE" id="PS50928"/>
    </source>
</evidence>
<reference evidence="9 10" key="1">
    <citation type="submission" date="2023-07" db="EMBL/GenBank/DDBJ databases">
        <title>Sequencing the genomes of 1000 actinobacteria strains.</title>
        <authorList>
            <person name="Klenk H.-P."/>
        </authorList>
    </citation>
    <scope>NUCLEOTIDE SEQUENCE [LARGE SCALE GENOMIC DNA]</scope>
    <source>
        <strain evidence="9 10">DSM 44388</strain>
    </source>
</reference>
<evidence type="ECO:0000256" key="7">
    <source>
        <dbReference type="RuleBase" id="RU363032"/>
    </source>
</evidence>
<proteinExistence type="inferred from homology"/>
<dbReference type="EMBL" id="JAUSQZ010000001">
    <property type="protein sequence ID" value="MDP9829534.1"/>
    <property type="molecule type" value="Genomic_DNA"/>
</dbReference>
<evidence type="ECO:0000256" key="6">
    <source>
        <dbReference type="ARBA" id="ARBA00023136"/>
    </source>
</evidence>
<dbReference type="CDD" id="cd06261">
    <property type="entry name" value="TM_PBP2"/>
    <property type="match status" value="1"/>
</dbReference>
<feature type="transmembrane region" description="Helical" evidence="7">
    <location>
        <begin position="12"/>
        <end position="30"/>
    </location>
</feature>
<organism evidence="9 10">
    <name type="scientific">Kineosporia succinea</name>
    <dbReference type="NCBI Taxonomy" id="84632"/>
    <lineage>
        <taxon>Bacteria</taxon>
        <taxon>Bacillati</taxon>
        <taxon>Actinomycetota</taxon>
        <taxon>Actinomycetes</taxon>
        <taxon>Kineosporiales</taxon>
        <taxon>Kineosporiaceae</taxon>
        <taxon>Kineosporia</taxon>
    </lineage>
</organism>
<evidence type="ECO:0000256" key="1">
    <source>
        <dbReference type="ARBA" id="ARBA00004651"/>
    </source>
</evidence>
<dbReference type="PROSITE" id="PS50928">
    <property type="entry name" value="ABC_TM1"/>
    <property type="match status" value="1"/>
</dbReference>
<sequence length="314" mass="33026">MIRYLGRRALHAVLVMWAAFTVSFLILFIVPGDPVSAMLGPEALASTTPEQLDALRAEFGTDKPVVVQYGVQLLHLVQFNLGQSFRTGQPVAQMIGDAIPSTLVLASSALVLALILGISVAVAANFTRRPWLKALLLSLPPIAVSMPTFWVGLMLLQFVSFRAGLLPAVGGEGIQGLILPAVTLAVPTSAVIAQVLARSLETTLAEPYVEVIRAKGAGRARIHFGHALRNAAIPALTVTGVLVATMFGGSVLVETVFARNGLGQTAATAVSNQDIPVVQGVVLVTAAIFVVSSLVVDLIYPLIDPRIRLNAAMS</sequence>
<keyword evidence="6 7" id="KW-0472">Membrane</keyword>
<comment type="similarity">
    <text evidence="7">Belongs to the binding-protein-dependent transport system permease family.</text>
</comment>
<keyword evidence="10" id="KW-1185">Reference proteome</keyword>
<keyword evidence="5 7" id="KW-1133">Transmembrane helix</keyword>
<keyword evidence="2 7" id="KW-0813">Transport</keyword>
<evidence type="ECO:0000256" key="3">
    <source>
        <dbReference type="ARBA" id="ARBA00022475"/>
    </source>
</evidence>
<evidence type="ECO:0000313" key="9">
    <source>
        <dbReference type="EMBL" id="MDP9829534.1"/>
    </source>
</evidence>
<feature type="domain" description="ABC transmembrane type-1" evidence="8">
    <location>
        <begin position="99"/>
        <end position="300"/>
    </location>
</feature>
<feature type="transmembrane region" description="Helical" evidence="7">
    <location>
        <begin position="135"/>
        <end position="157"/>
    </location>
</feature>
<name>A0ABT9PA11_9ACTN</name>
<feature type="transmembrane region" description="Helical" evidence="7">
    <location>
        <begin position="177"/>
        <end position="197"/>
    </location>
</feature>
<evidence type="ECO:0000256" key="2">
    <source>
        <dbReference type="ARBA" id="ARBA00022448"/>
    </source>
</evidence>
<protein>
    <submittedName>
        <fullName evidence="9">Peptide/nickel transport system permease protein</fullName>
    </submittedName>
</protein>
<dbReference type="RefSeq" id="WP_307247797.1">
    <property type="nucleotide sequence ID" value="NZ_JAUSQZ010000001.1"/>
</dbReference>
<keyword evidence="4 7" id="KW-0812">Transmembrane</keyword>
<feature type="transmembrane region" description="Helical" evidence="7">
    <location>
        <begin position="277"/>
        <end position="300"/>
    </location>
</feature>
<comment type="subcellular location">
    <subcellularLocation>
        <location evidence="1 7">Cell membrane</location>
        <topology evidence="1 7">Multi-pass membrane protein</topology>
    </subcellularLocation>
</comment>
<dbReference type="PANTHER" id="PTHR43163:SF6">
    <property type="entry name" value="DIPEPTIDE TRANSPORT SYSTEM PERMEASE PROTEIN DPPB-RELATED"/>
    <property type="match status" value="1"/>
</dbReference>
<feature type="transmembrane region" description="Helical" evidence="7">
    <location>
        <begin position="103"/>
        <end position="123"/>
    </location>
</feature>
<evidence type="ECO:0000256" key="4">
    <source>
        <dbReference type="ARBA" id="ARBA00022692"/>
    </source>
</evidence>
<evidence type="ECO:0000256" key="5">
    <source>
        <dbReference type="ARBA" id="ARBA00022989"/>
    </source>
</evidence>
<keyword evidence="3" id="KW-1003">Cell membrane</keyword>
<dbReference type="Gene3D" id="1.10.3720.10">
    <property type="entry name" value="MetI-like"/>
    <property type="match status" value="1"/>
</dbReference>
<dbReference type="PANTHER" id="PTHR43163">
    <property type="entry name" value="DIPEPTIDE TRANSPORT SYSTEM PERMEASE PROTEIN DPPB-RELATED"/>
    <property type="match status" value="1"/>
</dbReference>
<dbReference type="InterPro" id="IPR000515">
    <property type="entry name" value="MetI-like"/>
</dbReference>
<accession>A0ABT9PA11</accession>
<dbReference type="Pfam" id="PF19300">
    <property type="entry name" value="BPD_transp_1_N"/>
    <property type="match status" value="1"/>
</dbReference>
<comment type="caution">
    <text evidence="9">The sequence shown here is derived from an EMBL/GenBank/DDBJ whole genome shotgun (WGS) entry which is preliminary data.</text>
</comment>
<dbReference type="InterPro" id="IPR035906">
    <property type="entry name" value="MetI-like_sf"/>
</dbReference>